<keyword evidence="10" id="KW-0443">Lipid metabolism</keyword>
<comment type="similarity">
    <text evidence="3 15">Belongs to the CDP-alcohol phosphatidyltransferase class-I family.</text>
</comment>
<dbReference type="PANTHER" id="PTHR14269">
    <property type="entry name" value="CDP-DIACYLGLYCEROL--GLYCEROL-3-PHOSPHATE 3-PHOSPHATIDYLTRANSFERASE-RELATED"/>
    <property type="match status" value="1"/>
</dbReference>
<evidence type="ECO:0000256" key="13">
    <source>
        <dbReference type="ARBA" id="ARBA00023264"/>
    </source>
</evidence>
<feature type="transmembrane region" description="Helical" evidence="16">
    <location>
        <begin position="139"/>
        <end position="162"/>
    </location>
</feature>
<dbReference type="Pfam" id="PF01066">
    <property type="entry name" value="CDP-OH_P_transf"/>
    <property type="match status" value="1"/>
</dbReference>
<proteinExistence type="inferred from homology"/>
<protein>
    <recommendedName>
        <fullName evidence="5">CDP-diacylglycerol--serine O-phosphatidyltransferase</fullName>
        <ecNumber evidence="4">2.7.8.8</ecNumber>
    </recommendedName>
    <alternativeName>
        <fullName evidence="14">Phosphatidylserine synthase</fullName>
    </alternativeName>
</protein>
<evidence type="ECO:0000256" key="11">
    <source>
        <dbReference type="ARBA" id="ARBA00023136"/>
    </source>
</evidence>
<dbReference type="GO" id="GO:0012505">
    <property type="term" value="C:endomembrane system"/>
    <property type="evidence" value="ECO:0007669"/>
    <property type="project" value="UniProtKB-SubCell"/>
</dbReference>
<evidence type="ECO:0000256" key="6">
    <source>
        <dbReference type="ARBA" id="ARBA00022516"/>
    </source>
</evidence>
<keyword evidence="8 16" id="KW-0812">Transmembrane</keyword>
<keyword evidence="13" id="KW-1208">Phospholipid metabolism</keyword>
<evidence type="ECO:0000256" key="15">
    <source>
        <dbReference type="RuleBase" id="RU003750"/>
    </source>
</evidence>
<feature type="transmembrane region" description="Helical" evidence="16">
    <location>
        <begin position="20"/>
        <end position="40"/>
    </location>
</feature>
<comment type="catalytic activity">
    <reaction evidence="1">
        <text>a CDP-1,2-diacyl-sn-glycerol + L-serine = a 1,2-diacyl-sn-glycero-3-phospho-L-serine + CMP + H(+)</text>
        <dbReference type="Rhea" id="RHEA:16913"/>
        <dbReference type="ChEBI" id="CHEBI:15378"/>
        <dbReference type="ChEBI" id="CHEBI:33384"/>
        <dbReference type="ChEBI" id="CHEBI:57262"/>
        <dbReference type="ChEBI" id="CHEBI:58332"/>
        <dbReference type="ChEBI" id="CHEBI:60377"/>
        <dbReference type="EC" id="2.7.8.8"/>
    </reaction>
</comment>
<evidence type="ECO:0000256" key="7">
    <source>
        <dbReference type="ARBA" id="ARBA00022679"/>
    </source>
</evidence>
<keyword evidence="9 16" id="KW-1133">Transmembrane helix</keyword>
<evidence type="ECO:0000256" key="12">
    <source>
        <dbReference type="ARBA" id="ARBA00023209"/>
    </source>
</evidence>
<dbReference type="EC" id="2.7.8.8" evidence="4"/>
<dbReference type="PROSITE" id="PS00379">
    <property type="entry name" value="CDP_ALCOHOL_P_TRANSF"/>
    <property type="match status" value="1"/>
</dbReference>
<evidence type="ECO:0000256" key="14">
    <source>
        <dbReference type="ARBA" id="ARBA00032361"/>
    </source>
</evidence>
<dbReference type="AlphaFoldDB" id="A0A484HPW9"/>
<feature type="transmembrane region" description="Helical" evidence="16">
    <location>
        <begin position="203"/>
        <end position="220"/>
    </location>
</feature>
<evidence type="ECO:0000256" key="10">
    <source>
        <dbReference type="ARBA" id="ARBA00023098"/>
    </source>
</evidence>
<dbReference type="GO" id="GO:0016020">
    <property type="term" value="C:membrane"/>
    <property type="evidence" value="ECO:0007669"/>
    <property type="project" value="InterPro"/>
</dbReference>
<evidence type="ECO:0000256" key="1">
    <source>
        <dbReference type="ARBA" id="ARBA00000287"/>
    </source>
</evidence>
<dbReference type="InterPro" id="IPR004533">
    <property type="entry name" value="CDP-diaglyc--ser_O-PTrfase"/>
</dbReference>
<evidence type="ECO:0000256" key="5">
    <source>
        <dbReference type="ARBA" id="ARBA00017171"/>
    </source>
</evidence>
<evidence type="ECO:0000256" key="8">
    <source>
        <dbReference type="ARBA" id="ARBA00022692"/>
    </source>
</evidence>
<organism evidence="17">
    <name type="scientific">uncultured Desulfobacteraceae bacterium</name>
    <dbReference type="NCBI Taxonomy" id="218296"/>
    <lineage>
        <taxon>Bacteria</taxon>
        <taxon>Pseudomonadati</taxon>
        <taxon>Thermodesulfobacteriota</taxon>
        <taxon>Desulfobacteria</taxon>
        <taxon>Desulfobacterales</taxon>
        <taxon>Desulfobacteraceae</taxon>
        <taxon>environmental samples</taxon>
    </lineage>
</organism>
<dbReference type="InterPro" id="IPR000462">
    <property type="entry name" value="CDP-OH_P_trans"/>
</dbReference>
<dbReference type="InterPro" id="IPR048254">
    <property type="entry name" value="CDP_ALCOHOL_P_TRANSF_CS"/>
</dbReference>
<dbReference type="InterPro" id="IPR043130">
    <property type="entry name" value="CDP-OH_PTrfase_TM_dom"/>
</dbReference>
<keyword evidence="7 15" id="KW-0808">Transferase</keyword>
<keyword evidence="11 16" id="KW-0472">Membrane</keyword>
<keyword evidence="12" id="KW-0594">Phospholipid biosynthesis</keyword>
<evidence type="ECO:0000256" key="9">
    <source>
        <dbReference type="ARBA" id="ARBA00022989"/>
    </source>
</evidence>
<name>A0A484HPW9_9BACT</name>
<dbReference type="GO" id="GO:0003882">
    <property type="term" value="F:CDP-diacylglycerol-serine O-phosphatidyltransferase activity"/>
    <property type="evidence" value="ECO:0007669"/>
    <property type="project" value="UniProtKB-EC"/>
</dbReference>
<dbReference type="GO" id="GO:0008654">
    <property type="term" value="P:phospholipid biosynthetic process"/>
    <property type="evidence" value="ECO:0007669"/>
    <property type="project" value="UniProtKB-KW"/>
</dbReference>
<evidence type="ECO:0000256" key="16">
    <source>
        <dbReference type="SAM" id="Phobius"/>
    </source>
</evidence>
<comment type="subcellular location">
    <subcellularLocation>
        <location evidence="2">Endomembrane system</location>
        <topology evidence="2">Multi-pass membrane protein</topology>
    </subcellularLocation>
</comment>
<dbReference type="PANTHER" id="PTHR14269:SF61">
    <property type="entry name" value="CDP-DIACYLGLYCEROL--SERINE O-PHOSPHATIDYLTRANSFERASE"/>
    <property type="match status" value="1"/>
</dbReference>
<evidence type="ECO:0000313" key="17">
    <source>
        <dbReference type="EMBL" id="VEN75363.1"/>
    </source>
</evidence>
<dbReference type="InterPro" id="IPR050324">
    <property type="entry name" value="CDP-alcohol_PTase-I"/>
</dbReference>
<evidence type="ECO:0000256" key="2">
    <source>
        <dbReference type="ARBA" id="ARBA00004127"/>
    </source>
</evidence>
<reference evidence="17" key="1">
    <citation type="submission" date="2019-01" db="EMBL/GenBank/DDBJ databases">
        <authorList>
            <consortium name="Genoscope - CEA"/>
            <person name="William W."/>
        </authorList>
    </citation>
    <scope>NUCLEOTIDE SEQUENCE</scope>
    <source>
        <strain evidence="17">CR-1</strain>
    </source>
</reference>
<evidence type="ECO:0000256" key="4">
    <source>
        <dbReference type="ARBA" id="ARBA00013174"/>
    </source>
</evidence>
<feature type="transmembrane region" description="Helical" evidence="16">
    <location>
        <begin position="109"/>
        <end position="127"/>
    </location>
</feature>
<sequence>MTGKKQMKKRFEKERLKKGIYILPNIFTTLNIFCGFYAIVAAIDGKYTAGAISILIAGIFDSLDGKIARATRTSSRFGVEYDSLADLVSFGMAPAVMMYMWALRPMGRIGWLAAFLFMVCGALRLARFNTQSDSMSGEYFQGLPIPAAAGMTAVSALFFQAMGIPGDAFPAVIMVMLYTLAFLMVSSIRYHSFKKKPELFKKMNFNALVIVVLGLIFIAAQPSVALFSMAVLYTLSGPFFLLWRHVRHKRPEKKKTGEGKPGPF</sequence>
<dbReference type="NCBIfam" id="TIGR00473">
    <property type="entry name" value="pssA"/>
    <property type="match status" value="1"/>
</dbReference>
<keyword evidence="6" id="KW-0444">Lipid biosynthesis</keyword>
<dbReference type="Gene3D" id="1.20.120.1760">
    <property type="match status" value="1"/>
</dbReference>
<dbReference type="EMBL" id="CAACVI010000051">
    <property type="protein sequence ID" value="VEN75363.1"/>
    <property type="molecule type" value="Genomic_DNA"/>
</dbReference>
<feature type="transmembrane region" description="Helical" evidence="16">
    <location>
        <begin position="168"/>
        <end position="191"/>
    </location>
</feature>
<gene>
    <name evidence="17" type="ORF">EPICR_80056</name>
</gene>
<accession>A0A484HPW9</accession>
<evidence type="ECO:0000256" key="3">
    <source>
        <dbReference type="ARBA" id="ARBA00010441"/>
    </source>
</evidence>
<feature type="transmembrane region" description="Helical" evidence="16">
    <location>
        <begin position="226"/>
        <end position="246"/>
    </location>
</feature>